<dbReference type="SUPFAM" id="SSF55073">
    <property type="entry name" value="Nucleotide cyclase"/>
    <property type="match status" value="1"/>
</dbReference>
<evidence type="ECO:0000259" key="3">
    <source>
        <dbReference type="PROSITE" id="PS50112"/>
    </source>
</evidence>
<dbReference type="Pfam" id="PF00989">
    <property type="entry name" value="PAS"/>
    <property type="match status" value="1"/>
</dbReference>
<gene>
    <name evidence="8" type="ORF">ENJ98_04555</name>
</gene>
<dbReference type="InterPro" id="IPR000700">
    <property type="entry name" value="PAS-assoc_C"/>
</dbReference>
<evidence type="ECO:0000259" key="6">
    <source>
        <dbReference type="PROSITE" id="PS50885"/>
    </source>
</evidence>
<dbReference type="SUPFAM" id="SSF141868">
    <property type="entry name" value="EAL domain-like"/>
    <property type="match status" value="1"/>
</dbReference>
<dbReference type="InterPro" id="IPR000014">
    <property type="entry name" value="PAS"/>
</dbReference>
<dbReference type="Gene3D" id="3.30.450.20">
    <property type="entry name" value="PAS domain"/>
    <property type="match status" value="1"/>
</dbReference>
<dbReference type="PANTHER" id="PTHR44757:SF2">
    <property type="entry name" value="BIOFILM ARCHITECTURE MAINTENANCE PROTEIN MBAA"/>
    <property type="match status" value="1"/>
</dbReference>
<dbReference type="Gene3D" id="3.20.20.450">
    <property type="entry name" value="EAL domain"/>
    <property type="match status" value="1"/>
</dbReference>
<dbReference type="SMART" id="SM00267">
    <property type="entry name" value="GGDEF"/>
    <property type="match status" value="1"/>
</dbReference>
<dbReference type="InterPro" id="IPR001633">
    <property type="entry name" value="EAL_dom"/>
</dbReference>
<dbReference type="PROSITE" id="PS50113">
    <property type="entry name" value="PAC"/>
    <property type="match status" value="1"/>
</dbReference>
<feature type="domain" description="PAS" evidence="3">
    <location>
        <begin position="302"/>
        <end position="366"/>
    </location>
</feature>
<evidence type="ECO:0000259" key="4">
    <source>
        <dbReference type="PROSITE" id="PS50113"/>
    </source>
</evidence>
<dbReference type="CDD" id="cd01949">
    <property type="entry name" value="GGDEF"/>
    <property type="match status" value="1"/>
</dbReference>
<dbReference type="EMBL" id="DROM01000278">
    <property type="protein sequence ID" value="HHH13486.1"/>
    <property type="molecule type" value="Genomic_DNA"/>
</dbReference>
<feature type="domain" description="EAL" evidence="5">
    <location>
        <begin position="594"/>
        <end position="775"/>
    </location>
</feature>
<protein>
    <submittedName>
        <fullName evidence="8">EAL domain-containing protein</fullName>
    </submittedName>
</protein>
<dbReference type="SMART" id="SM00091">
    <property type="entry name" value="PAS"/>
    <property type="match status" value="1"/>
</dbReference>
<dbReference type="NCBIfam" id="TIGR00229">
    <property type="entry name" value="sensory_box"/>
    <property type="match status" value="1"/>
</dbReference>
<dbReference type="SMART" id="SM00086">
    <property type="entry name" value="PAC"/>
    <property type="match status" value="1"/>
</dbReference>
<dbReference type="PROSITE" id="PS50883">
    <property type="entry name" value="EAL"/>
    <property type="match status" value="1"/>
</dbReference>
<dbReference type="InterPro" id="IPR035919">
    <property type="entry name" value="EAL_sf"/>
</dbReference>
<dbReference type="SUPFAM" id="SSF55785">
    <property type="entry name" value="PYP-like sensor domain (PAS domain)"/>
    <property type="match status" value="1"/>
</dbReference>
<feature type="transmembrane region" description="Helical" evidence="2">
    <location>
        <begin position="13"/>
        <end position="35"/>
    </location>
</feature>
<feature type="domain" description="HAMP" evidence="6">
    <location>
        <begin position="217"/>
        <end position="270"/>
    </location>
</feature>
<dbReference type="InterPro" id="IPR035965">
    <property type="entry name" value="PAS-like_dom_sf"/>
</dbReference>
<keyword evidence="2" id="KW-0812">Transmembrane</keyword>
<dbReference type="PANTHER" id="PTHR44757">
    <property type="entry name" value="DIGUANYLATE CYCLASE DGCP"/>
    <property type="match status" value="1"/>
</dbReference>
<dbReference type="SMART" id="SM00052">
    <property type="entry name" value="EAL"/>
    <property type="match status" value="1"/>
</dbReference>
<dbReference type="Gene3D" id="6.10.340.10">
    <property type="match status" value="1"/>
</dbReference>
<keyword evidence="2" id="KW-1133">Transmembrane helix</keyword>
<evidence type="ECO:0000256" key="1">
    <source>
        <dbReference type="SAM" id="Coils"/>
    </source>
</evidence>
<dbReference type="InterPro" id="IPR003660">
    <property type="entry name" value="HAMP_dom"/>
</dbReference>
<accession>A0A7C5N882</accession>
<dbReference type="InterPro" id="IPR029787">
    <property type="entry name" value="Nucleotide_cyclase"/>
</dbReference>
<dbReference type="InterPro" id="IPR052155">
    <property type="entry name" value="Biofilm_reg_signaling"/>
</dbReference>
<evidence type="ECO:0000259" key="7">
    <source>
        <dbReference type="PROSITE" id="PS50887"/>
    </source>
</evidence>
<dbReference type="Proteomes" id="UP000886100">
    <property type="component" value="Unassembled WGS sequence"/>
</dbReference>
<organism evidence="8">
    <name type="scientific">Thiolapillus brandeum</name>
    <dbReference type="NCBI Taxonomy" id="1076588"/>
    <lineage>
        <taxon>Bacteria</taxon>
        <taxon>Pseudomonadati</taxon>
        <taxon>Pseudomonadota</taxon>
        <taxon>Gammaproteobacteria</taxon>
        <taxon>Chromatiales</taxon>
        <taxon>Sedimenticolaceae</taxon>
        <taxon>Thiolapillus</taxon>
    </lineage>
</organism>
<name>A0A7C5N882_9GAMM</name>
<dbReference type="CDD" id="cd00130">
    <property type="entry name" value="PAS"/>
    <property type="match status" value="1"/>
</dbReference>
<dbReference type="NCBIfam" id="TIGR00254">
    <property type="entry name" value="GGDEF"/>
    <property type="match status" value="1"/>
</dbReference>
<dbReference type="Pfam" id="PF00563">
    <property type="entry name" value="EAL"/>
    <property type="match status" value="1"/>
</dbReference>
<feature type="domain" description="PAC" evidence="4">
    <location>
        <begin position="368"/>
        <end position="420"/>
    </location>
</feature>
<dbReference type="InterPro" id="IPR001610">
    <property type="entry name" value="PAC"/>
</dbReference>
<dbReference type="PROSITE" id="PS50112">
    <property type="entry name" value="PAS"/>
    <property type="match status" value="1"/>
</dbReference>
<proteinExistence type="predicted"/>
<feature type="non-terminal residue" evidence="8">
    <location>
        <position position="775"/>
    </location>
</feature>
<keyword evidence="2" id="KW-0472">Membrane</keyword>
<sequence>MGPLNRLSLRNKFLVIPLIGALTLLLPVTGVWFSMQWLEREMVRLEQQDLRRAERLMVLNARFNGHHARLMQWFRAVEGRVPGEEMVAGERNRLVSEIAWIARQLTEELEGADGVLAGLWQTGALPELLVAYRAEVLAVLERLPADREGAGRHLLEAEGLYHQVAPYFMALMDALRADTAATIRGIGERAGHHRFFFMSAFLLAFLAMVFLAILLSGLLSRDLRAAIGAMRRLARNEREVRLPPLDSSPEVNALVDGLEAFRASLEELDSRALELQALNRELKQEIRDRRLLEKELRLTSCVFEHSREGIMITDVDGHILRVNRAFTRITGWKQEEVVGKTPRLLRSDRHDEEFYRAMWQSLLEEGAWQGEIWNRRRNGEVYPEWRNISAVVDAKGRTTHYISVFADISEKKRSVEHIERLVYHDPLTGLPNRTRLIESLGKVLKEAQAADRKVALLFLDLDRFQLTNDTHGHSFGDRLLQEVADRLSQEVGVHHLLARTGGDEFALVLDTVDSVEEVRLLAGRLLRRISQPMELDGHAVYITASMGISLFPDHGGHAPVLLKNADVAMYRAKERGGDTWQFYEREMHEDVSRRLELETGLRRALEQGELLLHYQPLVDLEREEIVGVEALVRWQHPRFGMVPPDRFIPIAEETGLIASIGKWVTRTACAQLGAWLAAGIRLQRISINLSGREFQESEVVERLTRIAWEEGIPPSHVELEITETFLMAQPEQSIEVLEALKTHGFRLAMDDFGTAYSSLSYLKRFPLDRLKIDRS</sequence>
<dbReference type="InterPro" id="IPR043128">
    <property type="entry name" value="Rev_trsase/Diguanyl_cyclase"/>
</dbReference>
<reference evidence="8" key="1">
    <citation type="journal article" date="2020" name="mSystems">
        <title>Genome- and Community-Level Interaction Insights into Carbon Utilization and Element Cycling Functions of Hydrothermarchaeota in Hydrothermal Sediment.</title>
        <authorList>
            <person name="Zhou Z."/>
            <person name="Liu Y."/>
            <person name="Xu W."/>
            <person name="Pan J."/>
            <person name="Luo Z.H."/>
            <person name="Li M."/>
        </authorList>
    </citation>
    <scope>NUCLEOTIDE SEQUENCE [LARGE SCALE GENOMIC DNA]</scope>
    <source>
        <strain evidence="8">HyVt-535</strain>
    </source>
</reference>
<keyword evidence="1" id="KW-0175">Coiled coil</keyword>
<dbReference type="GO" id="GO:0016020">
    <property type="term" value="C:membrane"/>
    <property type="evidence" value="ECO:0007669"/>
    <property type="project" value="InterPro"/>
</dbReference>
<dbReference type="PROSITE" id="PS50885">
    <property type="entry name" value="HAMP"/>
    <property type="match status" value="1"/>
</dbReference>
<feature type="transmembrane region" description="Helical" evidence="2">
    <location>
        <begin position="195"/>
        <end position="219"/>
    </location>
</feature>
<dbReference type="PROSITE" id="PS50887">
    <property type="entry name" value="GGDEF"/>
    <property type="match status" value="1"/>
</dbReference>
<evidence type="ECO:0000313" key="8">
    <source>
        <dbReference type="EMBL" id="HHH13486.1"/>
    </source>
</evidence>
<feature type="domain" description="GGDEF" evidence="7">
    <location>
        <begin position="452"/>
        <end position="585"/>
    </location>
</feature>
<comment type="caution">
    <text evidence="8">The sequence shown here is derived from an EMBL/GenBank/DDBJ whole genome shotgun (WGS) entry which is preliminary data.</text>
</comment>
<dbReference type="Pfam" id="PF00990">
    <property type="entry name" value="GGDEF"/>
    <property type="match status" value="1"/>
</dbReference>
<dbReference type="InterPro" id="IPR013767">
    <property type="entry name" value="PAS_fold"/>
</dbReference>
<dbReference type="GO" id="GO:0006355">
    <property type="term" value="P:regulation of DNA-templated transcription"/>
    <property type="evidence" value="ECO:0007669"/>
    <property type="project" value="InterPro"/>
</dbReference>
<dbReference type="GO" id="GO:0007165">
    <property type="term" value="P:signal transduction"/>
    <property type="evidence" value="ECO:0007669"/>
    <property type="project" value="InterPro"/>
</dbReference>
<dbReference type="CDD" id="cd01948">
    <property type="entry name" value="EAL"/>
    <property type="match status" value="1"/>
</dbReference>
<dbReference type="Gene3D" id="3.30.70.270">
    <property type="match status" value="1"/>
</dbReference>
<dbReference type="InterPro" id="IPR000160">
    <property type="entry name" value="GGDEF_dom"/>
</dbReference>
<evidence type="ECO:0000259" key="5">
    <source>
        <dbReference type="PROSITE" id="PS50883"/>
    </source>
</evidence>
<evidence type="ECO:0000256" key="2">
    <source>
        <dbReference type="SAM" id="Phobius"/>
    </source>
</evidence>
<dbReference type="AlphaFoldDB" id="A0A7C5N882"/>
<feature type="coiled-coil region" evidence="1">
    <location>
        <begin position="258"/>
        <end position="295"/>
    </location>
</feature>